<proteinExistence type="predicted"/>
<sequence length="71" mass="7853">MASSRRTLAERLGGELPASIEALDEEHKHTLNEALRAARRRQARQLADAAEQSLSHVPFPLRRAVRKAAGL</sequence>
<evidence type="ECO:0000313" key="1">
    <source>
        <dbReference type="EMBL" id="NIJ13833.1"/>
    </source>
</evidence>
<gene>
    <name evidence="1" type="ORF">FHU38_004177</name>
</gene>
<accession>A0A7X5UTC1</accession>
<evidence type="ECO:0000313" key="2">
    <source>
        <dbReference type="Proteomes" id="UP000545493"/>
    </source>
</evidence>
<protein>
    <submittedName>
        <fullName evidence="1">Uncharacterized protein</fullName>
    </submittedName>
</protein>
<dbReference type="EMBL" id="JAAOYM010000001">
    <property type="protein sequence ID" value="NIJ13833.1"/>
    <property type="molecule type" value="Genomic_DNA"/>
</dbReference>
<dbReference type="RefSeq" id="WP_208415766.1">
    <property type="nucleotide sequence ID" value="NZ_JAAOYM010000001.1"/>
</dbReference>
<reference evidence="1 2" key="1">
    <citation type="submission" date="2020-03" db="EMBL/GenBank/DDBJ databases">
        <title>Sequencing the genomes of 1000 actinobacteria strains.</title>
        <authorList>
            <person name="Klenk H.-P."/>
        </authorList>
    </citation>
    <scope>NUCLEOTIDE SEQUENCE [LARGE SCALE GENOMIC DNA]</scope>
    <source>
        <strain evidence="1 2">DSM 45685</strain>
    </source>
</reference>
<dbReference type="AlphaFoldDB" id="A0A7X5UTC1"/>
<dbReference type="Proteomes" id="UP000545493">
    <property type="component" value="Unassembled WGS sequence"/>
</dbReference>
<comment type="caution">
    <text evidence="1">The sequence shown here is derived from an EMBL/GenBank/DDBJ whole genome shotgun (WGS) entry which is preliminary data.</text>
</comment>
<keyword evidence="2" id="KW-1185">Reference proteome</keyword>
<organism evidence="1 2">
    <name type="scientific">Saccharomonospora amisosensis</name>
    <dbReference type="NCBI Taxonomy" id="1128677"/>
    <lineage>
        <taxon>Bacteria</taxon>
        <taxon>Bacillati</taxon>
        <taxon>Actinomycetota</taxon>
        <taxon>Actinomycetes</taxon>
        <taxon>Pseudonocardiales</taxon>
        <taxon>Pseudonocardiaceae</taxon>
        <taxon>Saccharomonospora</taxon>
    </lineage>
</organism>
<name>A0A7X5UTC1_9PSEU</name>